<accession>A0A9P6AQ43</accession>
<dbReference type="OrthoDB" id="5550090at2759"/>
<gene>
    <name evidence="2" type="ORF">BS47DRAFT_1487772</name>
</gene>
<organism evidence="2 3">
    <name type="scientific">Hydnum rufescens UP504</name>
    <dbReference type="NCBI Taxonomy" id="1448309"/>
    <lineage>
        <taxon>Eukaryota</taxon>
        <taxon>Fungi</taxon>
        <taxon>Dikarya</taxon>
        <taxon>Basidiomycota</taxon>
        <taxon>Agaricomycotina</taxon>
        <taxon>Agaricomycetes</taxon>
        <taxon>Cantharellales</taxon>
        <taxon>Hydnaceae</taxon>
        <taxon>Hydnum</taxon>
    </lineage>
</organism>
<evidence type="ECO:0000256" key="1">
    <source>
        <dbReference type="SAM" id="MobiDB-lite"/>
    </source>
</evidence>
<dbReference type="EMBL" id="MU129028">
    <property type="protein sequence ID" value="KAF9509808.1"/>
    <property type="molecule type" value="Genomic_DNA"/>
</dbReference>
<dbReference type="Proteomes" id="UP000886523">
    <property type="component" value="Unassembled WGS sequence"/>
</dbReference>
<feature type="region of interest" description="Disordered" evidence="1">
    <location>
        <begin position="130"/>
        <end position="155"/>
    </location>
</feature>
<protein>
    <submittedName>
        <fullName evidence="2">Uncharacterized protein</fullName>
    </submittedName>
</protein>
<reference evidence="2" key="1">
    <citation type="journal article" date="2020" name="Nat. Commun.">
        <title>Large-scale genome sequencing of mycorrhizal fungi provides insights into the early evolution of symbiotic traits.</title>
        <authorList>
            <person name="Miyauchi S."/>
            <person name="Kiss E."/>
            <person name="Kuo A."/>
            <person name="Drula E."/>
            <person name="Kohler A."/>
            <person name="Sanchez-Garcia M."/>
            <person name="Morin E."/>
            <person name="Andreopoulos B."/>
            <person name="Barry K.W."/>
            <person name="Bonito G."/>
            <person name="Buee M."/>
            <person name="Carver A."/>
            <person name="Chen C."/>
            <person name="Cichocki N."/>
            <person name="Clum A."/>
            <person name="Culley D."/>
            <person name="Crous P.W."/>
            <person name="Fauchery L."/>
            <person name="Girlanda M."/>
            <person name="Hayes R.D."/>
            <person name="Keri Z."/>
            <person name="LaButti K."/>
            <person name="Lipzen A."/>
            <person name="Lombard V."/>
            <person name="Magnuson J."/>
            <person name="Maillard F."/>
            <person name="Murat C."/>
            <person name="Nolan M."/>
            <person name="Ohm R.A."/>
            <person name="Pangilinan J."/>
            <person name="Pereira M.F."/>
            <person name="Perotto S."/>
            <person name="Peter M."/>
            <person name="Pfister S."/>
            <person name="Riley R."/>
            <person name="Sitrit Y."/>
            <person name="Stielow J.B."/>
            <person name="Szollosi G."/>
            <person name="Zifcakova L."/>
            <person name="Stursova M."/>
            <person name="Spatafora J.W."/>
            <person name="Tedersoo L."/>
            <person name="Vaario L.M."/>
            <person name="Yamada A."/>
            <person name="Yan M."/>
            <person name="Wang P."/>
            <person name="Xu J."/>
            <person name="Bruns T."/>
            <person name="Baldrian P."/>
            <person name="Vilgalys R."/>
            <person name="Dunand C."/>
            <person name="Henrissat B."/>
            <person name="Grigoriev I.V."/>
            <person name="Hibbett D."/>
            <person name="Nagy L.G."/>
            <person name="Martin F.M."/>
        </authorList>
    </citation>
    <scope>NUCLEOTIDE SEQUENCE</scope>
    <source>
        <strain evidence="2">UP504</strain>
    </source>
</reference>
<comment type="caution">
    <text evidence="2">The sequence shown here is derived from an EMBL/GenBank/DDBJ whole genome shotgun (WGS) entry which is preliminary data.</text>
</comment>
<evidence type="ECO:0000313" key="3">
    <source>
        <dbReference type="Proteomes" id="UP000886523"/>
    </source>
</evidence>
<sequence length="155" mass="17307">MESSSDWNSLLLTARAQRGPQWDVVTQQFMVDHNSGVYYDSTPLLAIHKEKEKERVRSVAGQQVQARQDAAHFTVASQMHQNQPQHQSIMLEAAGSYRDLLQTTYPYSNGNIPASPAGTTGNGYGSDTPYIPPEALRNPRRTTRGLNGREGMYRV</sequence>
<dbReference type="AlphaFoldDB" id="A0A9P6AQ43"/>
<keyword evidence="3" id="KW-1185">Reference proteome</keyword>
<proteinExistence type="predicted"/>
<name>A0A9P6AQ43_9AGAM</name>
<evidence type="ECO:0000313" key="2">
    <source>
        <dbReference type="EMBL" id="KAF9509808.1"/>
    </source>
</evidence>